<dbReference type="GO" id="GO:0005829">
    <property type="term" value="C:cytosol"/>
    <property type="evidence" value="ECO:0007669"/>
    <property type="project" value="TreeGrafter"/>
</dbReference>
<keyword evidence="3" id="KW-0862">Zinc</keyword>
<feature type="coiled-coil region" evidence="4">
    <location>
        <begin position="457"/>
        <end position="484"/>
    </location>
</feature>
<evidence type="ECO:0000256" key="3">
    <source>
        <dbReference type="ARBA" id="ARBA00022833"/>
    </source>
</evidence>
<evidence type="ECO:0000256" key="2">
    <source>
        <dbReference type="ARBA" id="ARBA00022771"/>
    </source>
</evidence>
<gene>
    <name evidence="7" type="primary">EOG090X03G5</name>
</gene>
<dbReference type="SUPFAM" id="SSF57716">
    <property type="entry name" value="Glucocorticoid receptor-like (DNA-binding domain)"/>
    <property type="match status" value="1"/>
</dbReference>
<dbReference type="Pfam" id="PF02204">
    <property type="entry name" value="VPS9"/>
    <property type="match status" value="1"/>
</dbReference>
<protein>
    <submittedName>
        <fullName evidence="7">EOG090X03G5</fullName>
    </submittedName>
</protein>
<name>A0A9N6WQZ7_9CRUS</name>
<dbReference type="AlphaFoldDB" id="A0A9N6WQZ7"/>
<dbReference type="GO" id="GO:0031267">
    <property type="term" value="F:small GTPase binding"/>
    <property type="evidence" value="ECO:0007669"/>
    <property type="project" value="TreeGrafter"/>
</dbReference>
<dbReference type="InterPro" id="IPR045046">
    <property type="entry name" value="Vps9-like"/>
</dbReference>
<dbReference type="SMART" id="SM00259">
    <property type="entry name" value="ZnF_A20"/>
    <property type="match status" value="1"/>
</dbReference>
<dbReference type="GO" id="GO:0030139">
    <property type="term" value="C:endocytic vesicle"/>
    <property type="evidence" value="ECO:0007669"/>
    <property type="project" value="TreeGrafter"/>
</dbReference>
<feature type="domain" description="VPS9" evidence="6">
    <location>
        <begin position="231"/>
        <end position="417"/>
    </location>
</feature>
<evidence type="ECO:0000256" key="1">
    <source>
        <dbReference type="ARBA" id="ARBA00022723"/>
    </source>
</evidence>
<evidence type="ECO:0000256" key="4">
    <source>
        <dbReference type="SAM" id="Coils"/>
    </source>
</evidence>
<sequence length="601" mass="67368">MIRRPPRSTRSEFYSPTIQSDLLCKTGCGFFGNVAWQGYCSKCYKDVFLKQHNLVPKSKKIARSSSDASSFSHASPQTSQTLPRSGFFKFEEKKRHTQEVKTSSVKSIFRKTPPKGIVSPRDRRALSPESQNAMEELGRYLQNFPQTVAHDTYKLLRSEVERADRIISAGLMSPAEVSDVLQEIYQSVMDLLKDENMAPFTQEQTEVFIDHCEKYVTTLLYRKLFCPPEDEEQDLAVQKRIRSLSWISAPLLDCRIDELQPEVLELLEKSITHLIEMDGKRSPKDKLNCIIACSKVVFDILKLSHSMQQEETGDKSSISDINPKITVETDSFEDPGTPEPQVASVMKNIIAVSADDFLPGLIYVVLRTNPPRLHSNINFITRFAAPARLLQGEGGYYFTNLCCAVSFLENLNGESLGLTPDDFDRYMSGKAVPFSSLQAGVLVSEARRLMCQNLTTLVDIKVQEERLEKEALELLEEMKTLETKIREDVESALERFPIKTEGLFRSSVPIQPDCDLAEAPDSLNLPPPLAPQVVHSGHRNFISSAASFALAATAASEDLPTALLVQGKLIPCIPCEANLNMVDTKDERNATGSTDRFESFF</sequence>
<dbReference type="PANTHER" id="PTHR23101:SF122">
    <property type="entry name" value="RABAPTIN-5-ASSOCIATED EXCHANGE FACTOR FOR RAB5"/>
    <property type="match status" value="1"/>
</dbReference>
<dbReference type="Gene3D" id="1.20.5.4770">
    <property type="match status" value="1"/>
</dbReference>
<keyword evidence="2" id="KW-0863">Zinc-finger</keyword>
<proteinExistence type="predicted"/>
<dbReference type="Gene3D" id="1.10.246.120">
    <property type="match status" value="1"/>
</dbReference>
<keyword evidence="1" id="KW-0479">Metal-binding</keyword>
<feature type="domain" description="A20-type" evidence="5">
    <location>
        <begin position="18"/>
        <end position="52"/>
    </location>
</feature>
<dbReference type="PROSITE" id="PS51205">
    <property type="entry name" value="VPS9"/>
    <property type="match status" value="1"/>
</dbReference>
<dbReference type="SMART" id="SM00167">
    <property type="entry name" value="VPS9"/>
    <property type="match status" value="1"/>
</dbReference>
<dbReference type="SUPFAM" id="SSF109993">
    <property type="entry name" value="VPS9 domain"/>
    <property type="match status" value="1"/>
</dbReference>
<accession>A0A9N6WQZ7</accession>
<evidence type="ECO:0000313" key="7">
    <source>
        <dbReference type="EMBL" id="CAG4645421.1"/>
    </source>
</evidence>
<dbReference type="GO" id="GO:0003677">
    <property type="term" value="F:DNA binding"/>
    <property type="evidence" value="ECO:0007669"/>
    <property type="project" value="InterPro"/>
</dbReference>
<dbReference type="InterPro" id="IPR002653">
    <property type="entry name" value="Znf_A20"/>
</dbReference>
<dbReference type="InterPro" id="IPR003123">
    <property type="entry name" value="VPS9"/>
</dbReference>
<dbReference type="Gene3D" id="1.20.1050.80">
    <property type="entry name" value="VPS9 domain"/>
    <property type="match status" value="1"/>
</dbReference>
<keyword evidence="4" id="KW-0175">Coiled coil</keyword>
<dbReference type="EMBL" id="OC988766">
    <property type="protein sequence ID" value="CAG4645421.1"/>
    <property type="molecule type" value="Genomic_DNA"/>
</dbReference>
<dbReference type="PANTHER" id="PTHR23101">
    <property type="entry name" value="RAB GDP/GTP EXCHANGE FACTOR"/>
    <property type="match status" value="1"/>
</dbReference>
<evidence type="ECO:0000259" key="6">
    <source>
        <dbReference type="PROSITE" id="PS51205"/>
    </source>
</evidence>
<dbReference type="GO" id="GO:0005085">
    <property type="term" value="F:guanyl-nucleotide exchange factor activity"/>
    <property type="evidence" value="ECO:0007669"/>
    <property type="project" value="InterPro"/>
</dbReference>
<organism evidence="7">
    <name type="scientific">Lynceus sp. MCZ IZ 141354</name>
    <dbReference type="NCBI Taxonomy" id="1930659"/>
    <lineage>
        <taxon>Eukaryota</taxon>
        <taxon>Metazoa</taxon>
        <taxon>Ecdysozoa</taxon>
        <taxon>Arthropoda</taxon>
        <taxon>Crustacea</taxon>
        <taxon>Branchiopoda</taxon>
        <taxon>Diplostraca</taxon>
        <taxon>Laevicaudata</taxon>
        <taxon>Lynceidae</taxon>
        <taxon>Lynceus</taxon>
    </lineage>
</organism>
<reference evidence="7" key="1">
    <citation type="submission" date="2021-04" db="EMBL/GenBank/DDBJ databases">
        <authorList>
            <person name="Cornetti L."/>
        </authorList>
    </citation>
    <scope>NUCLEOTIDE SEQUENCE</scope>
</reference>
<dbReference type="InterPro" id="IPR037191">
    <property type="entry name" value="VPS9_dom_sf"/>
</dbReference>
<evidence type="ECO:0000259" key="5">
    <source>
        <dbReference type="PROSITE" id="PS51036"/>
    </source>
</evidence>
<dbReference type="GO" id="GO:0016192">
    <property type="term" value="P:vesicle-mediated transport"/>
    <property type="evidence" value="ECO:0007669"/>
    <property type="project" value="InterPro"/>
</dbReference>
<dbReference type="PROSITE" id="PS51036">
    <property type="entry name" value="ZF_A20"/>
    <property type="match status" value="1"/>
</dbReference>
<dbReference type="Pfam" id="PF01754">
    <property type="entry name" value="zf-A20"/>
    <property type="match status" value="1"/>
</dbReference>
<dbReference type="GO" id="GO:0008270">
    <property type="term" value="F:zinc ion binding"/>
    <property type="evidence" value="ECO:0007669"/>
    <property type="project" value="UniProtKB-KW"/>
</dbReference>